<dbReference type="InterPro" id="IPR013783">
    <property type="entry name" value="Ig-like_fold"/>
</dbReference>
<evidence type="ECO:0000313" key="4">
    <source>
        <dbReference type="Proteomes" id="UP000777774"/>
    </source>
</evidence>
<reference evidence="3 4" key="1">
    <citation type="submission" date="2020-04" db="EMBL/GenBank/DDBJ databases">
        <title>MicrobeNet Type strains.</title>
        <authorList>
            <person name="Nicholson A.C."/>
        </authorList>
    </citation>
    <scope>NUCLEOTIDE SEQUENCE [LARGE SCALE GENOMIC DNA]</scope>
    <source>
        <strain evidence="3 4">ATCC BAA-787</strain>
    </source>
</reference>
<feature type="compositionally biased region" description="Low complexity" evidence="1">
    <location>
        <begin position="271"/>
        <end position="302"/>
    </location>
</feature>
<keyword evidence="2" id="KW-0732">Signal</keyword>
<gene>
    <name evidence="3" type="ORF">HGA02_17495</name>
</gene>
<dbReference type="Proteomes" id="UP000777774">
    <property type="component" value="Unassembled WGS sequence"/>
</dbReference>
<feature type="compositionally biased region" description="Low complexity" evidence="1">
    <location>
        <begin position="242"/>
        <end position="262"/>
    </location>
</feature>
<feature type="chain" id="PRO_5046364475" evidence="2">
    <location>
        <begin position="34"/>
        <end position="318"/>
    </location>
</feature>
<protein>
    <submittedName>
        <fullName evidence="3">Ig-like domain repeat protein</fullName>
    </submittedName>
</protein>
<name>A0ABX1K6G3_9CELL</name>
<proteinExistence type="predicted"/>
<sequence length="318" mass="31654">MLRPSLPRRLRAVATTAALVLAAAVGVSAPASAVPDGYPIADVPATGSVQTNIPVTVVCPFVEDQPWTIASWVTSEGSGILKTAHGTLADAQMVYSGSVWFSSPAPTGYVDVRCGYEDGDGRETWVSSGRFPISVAAPVVATTTTVAVAPSVTLPATLPATATVATSGGAVTTGSVQFSVDGVDVGAPVAVDAHGEARTDLGAPAPGHRSVSARYLGASGSARTASATCGRRSATATCCASPSASRACTGCAPTTTSPVPSGSRRRPPPRSSGATSTTSSSARPATSCCSTPRTSPTRSSGSRRADVRPGPARTGLGV</sequence>
<evidence type="ECO:0000313" key="3">
    <source>
        <dbReference type="EMBL" id="NKY41247.1"/>
    </source>
</evidence>
<organism evidence="3 4">
    <name type="scientific">Cellulomonas septica</name>
    <dbReference type="NCBI Taxonomy" id="285080"/>
    <lineage>
        <taxon>Bacteria</taxon>
        <taxon>Bacillati</taxon>
        <taxon>Actinomycetota</taxon>
        <taxon>Actinomycetes</taxon>
        <taxon>Micrococcales</taxon>
        <taxon>Cellulomonadaceae</taxon>
        <taxon>Cellulomonas</taxon>
    </lineage>
</organism>
<dbReference type="EMBL" id="JAAXOY010000632">
    <property type="protein sequence ID" value="NKY41247.1"/>
    <property type="molecule type" value="Genomic_DNA"/>
</dbReference>
<keyword evidence="4" id="KW-1185">Reference proteome</keyword>
<accession>A0ABX1K6G3</accession>
<evidence type="ECO:0000256" key="2">
    <source>
        <dbReference type="SAM" id="SignalP"/>
    </source>
</evidence>
<dbReference type="Gene3D" id="2.60.40.10">
    <property type="entry name" value="Immunoglobulins"/>
    <property type="match status" value="1"/>
</dbReference>
<feature type="region of interest" description="Disordered" evidence="1">
    <location>
        <begin position="242"/>
        <end position="318"/>
    </location>
</feature>
<feature type="non-terminal residue" evidence="3">
    <location>
        <position position="318"/>
    </location>
</feature>
<comment type="caution">
    <text evidence="3">The sequence shown here is derived from an EMBL/GenBank/DDBJ whole genome shotgun (WGS) entry which is preliminary data.</text>
</comment>
<evidence type="ECO:0000256" key="1">
    <source>
        <dbReference type="SAM" id="MobiDB-lite"/>
    </source>
</evidence>
<feature type="signal peptide" evidence="2">
    <location>
        <begin position="1"/>
        <end position="33"/>
    </location>
</feature>